<keyword evidence="2" id="KW-0812">Transmembrane</keyword>
<protein>
    <recommendedName>
        <fullName evidence="5">DUF4878 domain-containing protein</fullName>
    </recommendedName>
</protein>
<accession>A0A7W7I3Z1</accession>
<keyword evidence="2" id="KW-1133">Transmembrane helix</keyword>
<proteinExistence type="predicted"/>
<evidence type="ECO:0000313" key="3">
    <source>
        <dbReference type="EMBL" id="MBB4765856.1"/>
    </source>
</evidence>
<sequence>MTLIGEQLPPPPPQGPGVFPPFPAPPVEGRGRRLGMGLGIGVTVLVLACGGGVAAAAGLITVMGSALSEQAEVVVGDYFDALQDREWAQAYDMLCDKAKDEETESQFISRVSADEPIATYDVGDVELVQLSTPVSVTYTNGDTAELRAYLGQNRETGGFEVCSVEE</sequence>
<keyword evidence="2" id="KW-0472">Membrane</keyword>
<feature type="transmembrane region" description="Helical" evidence="2">
    <location>
        <begin position="38"/>
        <end position="60"/>
    </location>
</feature>
<organism evidence="3 4">
    <name type="scientific">Actinoplanes digitatis</name>
    <dbReference type="NCBI Taxonomy" id="1868"/>
    <lineage>
        <taxon>Bacteria</taxon>
        <taxon>Bacillati</taxon>
        <taxon>Actinomycetota</taxon>
        <taxon>Actinomycetes</taxon>
        <taxon>Micromonosporales</taxon>
        <taxon>Micromonosporaceae</taxon>
        <taxon>Actinoplanes</taxon>
    </lineage>
</organism>
<dbReference type="EMBL" id="JACHNH010000001">
    <property type="protein sequence ID" value="MBB4765856.1"/>
    <property type="molecule type" value="Genomic_DNA"/>
</dbReference>
<feature type="compositionally biased region" description="Pro residues" evidence="1">
    <location>
        <begin position="8"/>
        <end position="26"/>
    </location>
</feature>
<keyword evidence="4" id="KW-1185">Reference proteome</keyword>
<dbReference type="RefSeq" id="WP_184996860.1">
    <property type="nucleotide sequence ID" value="NZ_BOMK01000021.1"/>
</dbReference>
<gene>
    <name evidence="3" type="ORF">BJ971_006412</name>
</gene>
<feature type="region of interest" description="Disordered" evidence="1">
    <location>
        <begin position="1"/>
        <end position="26"/>
    </location>
</feature>
<reference evidence="3 4" key="1">
    <citation type="submission" date="2020-08" db="EMBL/GenBank/DDBJ databases">
        <title>Sequencing the genomes of 1000 actinobacteria strains.</title>
        <authorList>
            <person name="Klenk H.-P."/>
        </authorList>
    </citation>
    <scope>NUCLEOTIDE SEQUENCE [LARGE SCALE GENOMIC DNA]</scope>
    <source>
        <strain evidence="3 4">DSM 43149</strain>
    </source>
</reference>
<comment type="caution">
    <text evidence="3">The sequence shown here is derived from an EMBL/GenBank/DDBJ whole genome shotgun (WGS) entry which is preliminary data.</text>
</comment>
<evidence type="ECO:0000256" key="1">
    <source>
        <dbReference type="SAM" id="MobiDB-lite"/>
    </source>
</evidence>
<evidence type="ECO:0000256" key="2">
    <source>
        <dbReference type="SAM" id="Phobius"/>
    </source>
</evidence>
<name>A0A7W7I3Z1_9ACTN</name>
<dbReference type="Proteomes" id="UP000578112">
    <property type="component" value="Unassembled WGS sequence"/>
</dbReference>
<evidence type="ECO:0000313" key="4">
    <source>
        <dbReference type="Proteomes" id="UP000578112"/>
    </source>
</evidence>
<evidence type="ECO:0008006" key="5">
    <source>
        <dbReference type="Google" id="ProtNLM"/>
    </source>
</evidence>
<dbReference type="AlphaFoldDB" id="A0A7W7I3Z1"/>